<reference evidence="10" key="1">
    <citation type="submission" date="2015-08" db="EMBL/GenBank/DDBJ databases">
        <authorList>
            <person name="Varghese N."/>
        </authorList>
    </citation>
    <scope>NUCLEOTIDE SEQUENCE [LARGE SCALE GENOMIC DNA]</scope>
    <source>
        <strain evidence="10">DSM 17901</strain>
    </source>
</reference>
<protein>
    <submittedName>
        <fullName evidence="9">Phosphotransferase system, mannose/fructose-specific component IIA</fullName>
    </submittedName>
</protein>
<evidence type="ECO:0000256" key="4">
    <source>
        <dbReference type="ARBA" id="ARBA00022597"/>
    </source>
</evidence>
<proteinExistence type="predicted"/>
<dbReference type="GO" id="GO:0016020">
    <property type="term" value="C:membrane"/>
    <property type="evidence" value="ECO:0007669"/>
    <property type="project" value="InterPro"/>
</dbReference>
<keyword evidence="3" id="KW-0963">Cytoplasm</keyword>
<dbReference type="PANTHER" id="PTHR33799">
    <property type="entry name" value="PTS PERMEASE-RELATED-RELATED"/>
    <property type="match status" value="1"/>
</dbReference>
<organism evidence="9 10">
    <name type="scientific">Gulbenkiania indica</name>
    <dbReference type="NCBI Taxonomy" id="375574"/>
    <lineage>
        <taxon>Bacteria</taxon>
        <taxon>Pseudomonadati</taxon>
        <taxon>Pseudomonadota</taxon>
        <taxon>Betaproteobacteria</taxon>
        <taxon>Neisseriales</taxon>
        <taxon>Chromobacteriaceae</taxon>
        <taxon>Gulbenkiania</taxon>
    </lineage>
</organism>
<keyword evidence="7" id="KW-0418">Kinase</keyword>
<sequence>MVGVLVISHGRLGESLAEGAQHILGRQPENLAVLGIEKHEDPDCKLAEARDLVGRLDDGSGVLVLTDMYGGTPSNIASRLIDAGRVEAVAGASLPMLVRALCYSSYTLDLVVSKAITGGLEGVFYILPGTTDHA</sequence>
<comment type="subcellular location">
    <subcellularLocation>
        <location evidence="1">Cytoplasm</location>
    </subcellularLocation>
</comment>
<name>A0A0K6GTH3_9NEIS</name>
<keyword evidence="6" id="KW-0598">Phosphotransferase system</keyword>
<accession>A0A0K6GTH3</accession>
<evidence type="ECO:0000256" key="5">
    <source>
        <dbReference type="ARBA" id="ARBA00022679"/>
    </source>
</evidence>
<dbReference type="OrthoDB" id="8795346at2"/>
<feature type="domain" description="PTS EIIA type-4" evidence="8">
    <location>
        <begin position="1"/>
        <end position="123"/>
    </location>
</feature>
<evidence type="ECO:0000256" key="2">
    <source>
        <dbReference type="ARBA" id="ARBA00022448"/>
    </source>
</evidence>
<dbReference type="CDD" id="cd00006">
    <property type="entry name" value="PTS_IIA_man"/>
    <property type="match status" value="1"/>
</dbReference>
<dbReference type="InterPro" id="IPR051471">
    <property type="entry name" value="Bacterial_PTS_sugar_comp"/>
</dbReference>
<evidence type="ECO:0000313" key="9">
    <source>
        <dbReference type="EMBL" id="CUA81843.1"/>
    </source>
</evidence>
<dbReference type="Proteomes" id="UP000243535">
    <property type="component" value="Unassembled WGS sequence"/>
</dbReference>
<dbReference type="AlphaFoldDB" id="A0A0K6GTH3"/>
<dbReference type="GO" id="GO:0005737">
    <property type="term" value="C:cytoplasm"/>
    <property type="evidence" value="ECO:0007669"/>
    <property type="project" value="UniProtKB-SubCell"/>
</dbReference>
<gene>
    <name evidence="9" type="ORF">Ga0061063_0690</name>
</gene>
<evidence type="ECO:0000256" key="7">
    <source>
        <dbReference type="ARBA" id="ARBA00022777"/>
    </source>
</evidence>
<dbReference type="EMBL" id="CYHA01000001">
    <property type="protein sequence ID" value="CUA81843.1"/>
    <property type="molecule type" value="Genomic_DNA"/>
</dbReference>
<evidence type="ECO:0000256" key="1">
    <source>
        <dbReference type="ARBA" id="ARBA00004496"/>
    </source>
</evidence>
<keyword evidence="5 9" id="KW-0808">Transferase</keyword>
<dbReference type="GO" id="GO:0016301">
    <property type="term" value="F:kinase activity"/>
    <property type="evidence" value="ECO:0007669"/>
    <property type="project" value="UniProtKB-KW"/>
</dbReference>
<dbReference type="Gene3D" id="3.40.50.510">
    <property type="entry name" value="Phosphotransferase system, mannose-type IIA component"/>
    <property type="match status" value="1"/>
</dbReference>
<dbReference type="GO" id="GO:0009401">
    <property type="term" value="P:phosphoenolpyruvate-dependent sugar phosphotransferase system"/>
    <property type="evidence" value="ECO:0007669"/>
    <property type="project" value="UniProtKB-KW"/>
</dbReference>
<dbReference type="InterPro" id="IPR033887">
    <property type="entry name" value="PTS_IIA_man"/>
</dbReference>
<dbReference type="PROSITE" id="PS51096">
    <property type="entry name" value="PTS_EIIA_TYPE_4"/>
    <property type="match status" value="1"/>
</dbReference>
<dbReference type="InterPro" id="IPR036662">
    <property type="entry name" value="PTS_EIIA_man-typ_sf"/>
</dbReference>
<evidence type="ECO:0000259" key="8">
    <source>
        <dbReference type="PROSITE" id="PS51096"/>
    </source>
</evidence>
<dbReference type="PANTHER" id="PTHR33799:SF1">
    <property type="entry name" value="PTS SYSTEM MANNOSE-SPECIFIC EIIAB COMPONENT-RELATED"/>
    <property type="match status" value="1"/>
</dbReference>
<keyword evidence="4" id="KW-0762">Sugar transport</keyword>
<evidence type="ECO:0000313" key="10">
    <source>
        <dbReference type="Proteomes" id="UP000243535"/>
    </source>
</evidence>
<dbReference type="RefSeq" id="WP_054286892.1">
    <property type="nucleotide sequence ID" value="NZ_CYHA01000001.1"/>
</dbReference>
<dbReference type="SUPFAM" id="SSF53062">
    <property type="entry name" value="PTS system fructose IIA component-like"/>
    <property type="match status" value="1"/>
</dbReference>
<dbReference type="InterPro" id="IPR004701">
    <property type="entry name" value="PTS_EIIA_man-typ"/>
</dbReference>
<evidence type="ECO:0000256" key="6">
    <source>
        <dbReference type="ARBA" id="ARBA00022683"/>
    </source>
</evidence>
<dbReference type="STRING" id="375574.GCA_001418035_00488"/>
<keyword evidence="10" id="KW-1185">Reference proteome</keyword>
<evidence type="ECO:0000256" key="3">
    <source>
        <dbReference type="ARBA" id="ARBA00022490"/>
    </source>
</evidence>
<dbReference type="Pfam" id="PF03610">
    <property type="entry name" value="EIIA-man"/>
    <property type="match status" value="1"/>
</dbReference>
<keyword evidence="2" id="KW-0813">Transport</keyword>